<name>A0A371D4C1_9APHY</name>
<evidence type="ECO:0000313" key="1">
    <source>
        <dbReference type="EMBL" id="RDX47397.1"/>
    </source>
</evidence>
<dbReference type="EMBL" id="KZ857419">
    <property type="protein sequence ID" value="RDX47397.1"/>
    <property type="molecule type" value="Genomic_DNA"/>
</dbReference>
<evidence type="ECO:0008006" key="3">
    <source>
        <dbReference type="Google" id="ProtNLM"/>
    </source>
</evidence>
<dbReference type="Proteomes" id="UP000256964">
    <property type="component" value="Unassembled WGS sequence"/>
</dbReference>
<organism evidence="1 2">
    <name type="scientific">Lentinus brumalis</name>
    <dbReference type="NCBI Taxonomy" id="2498619"/>
    <lineage>
        <taxon>Eukaryota</taxon>
        <taxon>Fungi</taxon>
        <taxon>Dikarya</taxon>
        <taxon>Basidiomycota</taxon>
        <taxon>Agaricomycotina</taxon>
        <taxon>Agaricomycetes</taxon>
        <taxon>Polyporales</taxon>
        <taxon>Polyporaceae</taxon>
        <taxon>Lentinus</taxon>
    </lineage>
</organism>
<dbReference type="AlphaFoldDB" id="A0A371D4C1"/>
<dbReference type="InterPro" id="IPR032675">
    <property type="entry name" value="LRR_dom_sf"/>
</dbReference>
<protein>
    <recommendedName>
        <fullName evidence="3">F-box domain-containing protein</fullName>
    </recommendedName>
</protein>
<reference evidence="1 2" key="1">
    <citation type="journal article" date="2018" name="Biotechnol. Biofuels">
        <title>Integrative visual omics of the white-rot fungus Polyporus brumalis exposes the biotechnological potential of its oxidative enzymes for delignifying raw plant biomass.</title>
        <authorList>
            <person name="Miyauchi S."/>
            <person name="Rancon A."/>
            <person name="Drula E."/>
            <person name="Hage H."/>
            <person name="Chaduli D."/>
            <person name="Favel A."/>
            <person name="Grisel S."/>
            <person name="Henrissat B."/>
            <person name="Herpoel-Gimbert I."/>
            <person name="Ruiz-Duenas F.J."/>
            <person name="Chevret D."/>
            <person name="Hainaut M."/>
            <person name="Lin J."/>
            <person name="Wang M."/>
            <person name="Pangilinan J."/>
            <person name="Lipzen A."/>
            <person name="Lesage-Meessen L."/>
            <person name="Navarro D."/>
            <person name="Riley R."/>
            <person name="Grigoriev I.V."/>
            <person name="Zhou S."/>
            <person name="Raouche S."/>
            <person name="Rosso M.N."/>
        </authorList>
    </citation>
    <scope>NUCLEOTIDE SEQUENCE [LARGE SCALE GENOMIC DNA]</scope>
    <source>
        <strain evidence="1 2">BRFM 1820</strain>
    </source>
</reference>
<dbReference type="Gene3D" id="3.80.10.10">
    <property type="entry name" value="Ribonuclease Inhibitor"/>
    <property type="match status" value="1"/>
</dbReference>
<keyword evidence="2" id="KW-1185">Reference proteome</keyword>
<evidence type="ECO:0000313" key="2">
    <source>
        <dbReference type="Proteomes" id="UP000256964"/>
    </source>
</evidence>
<dbReference type="OrthoDB" id="3208561at2759"/>
<accession>A0A371D4C1</accession>
<gene>
    <name evidence="1" type="ORF">OH76DRAFT_1354208</name>
</gene>
<proteinExistence type="predicted"/>
<dbReference type="SUPFAM" id="SSF52047">
    <property type="entry name" value="RNI-like"/>
    <property type="match status" value="1"/>
</dbReference>
<sequence>MDIIKRCLTLPHVTSITFTEEANTFTANEPPSTLKVVASSPIPLNNFSLIMPVWREQLFQLHRVTPETHFKREQEWLSALIPGMARTVQQLTIPMETSPICAMADLSWPKLQDLSIRGRYSSVEQRQALPRFLASLPRLRTLSVSICRRGRSARPPILGTSSTSRTTIAGLRSLTVAYPDPDDNIFSIDATHLLHLSLCDAPRFYHDRSKDDRVWSTFAIPILSSAECLSILRRMNMPALSSLELVYLAGTAGADDELLSYVAQTFPHLSRLELHRYRANREVVDYAHIAEILTAARSLRRVRLNLDFHDDIGPYSNCAVSVAREWQVKFREHRGPEIVAILEACPWLEYVELLYHDHASWSSRWTKFPTSRYPGPRFIDPDDGSTR</sequence>